<organism evidence="1 2">
    <name type="scientific">Brevibacterium otitidis</name>
    <dbReference type="NCBI Taxonomy" id="53364"/>
    <lineage>
        <taxon>Bacteria</taxon>
        <taxon>Bacillati</taxon>
        <taxon>Actinomycetota</taxon>
        <taxon>Actinomycetes</taxon>
        <taxon>Micrococcales</taxon>
        <taxon>Brevibacteriaceae</taxon>
        <taxon>Brevibacterium</taxon>
    </lineage>
</organism>
<protein>
    <submittedName>
        <fullName evidence="1">DUF2283 domain-containing protein</fullName>
    </submittedName>
</protein>
<sequence length="105" mass="11477">MTASPVLEIDLVAEAAYLRLSDNKVAETCEVSDSVLVDLDDMKMVVGVELLDLDTAVPTELTKNYHVKQSQIEMLKRLGERPSRAFLLSSASQGTSESSSKLEFA</sequence>
<dbReference type="RefSeq" id="WP_376840165.1">
    <property type="nucleotide sequence ID" value="NZ_JBHMAU010000052.1"/>
</dbReference>
<dbReference type="EMBL" id="JBHMAU010000052">
    <property type="protein sequence ID" value="MFB9776352.1"/>
    <property type="molecule type" value="Genomic_DNA"/>
</dbReference>
<evidence type="ECO:0000313" key="2">
    <source>
        <dbReference type="Proteomes" id="UP001589707"/>
    </source>
</evidence>
<accession>A0ABV5X1N5</accession>
<reference evidence="1 2" key="1">
    <citation type="submission" date="2024-09" db="EMBL/GenBank/DDBJ databases">
        <authorList>
            <person name="Sun Q."/>
            <person name="Mori K."/>
        </authorList>
    </citation>
    <scope>NUCLEOTIDE SEQUENCE [LARGE SCALE GENOMIC DNA]</scope>
    <source>
        <strain evidence="1 2">JCM 11683</strain>
    </source>
</reference>
<gene>
    <name evidence="1" type="ORF">ACFFN1_08035</name>
</gene>
<proteinExistence type="predicted"/>
<name>A0ABV5X1N5_9MICO</name>
<keyword evidence="2" id="KW-1185">Reference proteome</keyword>
<dbReference type="InterPro" id="IPR019270">
    <property type="entry name" value="DUF2283"/>
</dbReference>
<comment type="caution">
    <text evidence="1">The sequence shown here is derived from an EMBL/GenBank/DDBJ whole genome shotgun (WGS) entry which is preliminary data.</text>
</comment>
<evidence type="ECO:0000313" key="1">
    <source>
        <dbReference type="EMBL" id="MFB9776352.1"/>
    </source>
</evidence>
<dbReference type="Proteomes" id="UP001589707">
    <property type="component" value="Unassembled WGS sequence"/>
</dbReference>
<dbReference type="Pfam" id="PF10049">
    <property type="entry name" value="DUF2283"/>
    <property type="match status" value="1"/>
</dbReference>